<evidence type="ECO:0000256" key="3">
    <source>
        <dbReference type="ARBA" id="ARBA00022448"/>
    </source>
</evidence>
<feature type="domain" description="Di-haem cytochrome c peroxidase" evidence="15">
    <location>
        <begin position="1"/>
        <end position="140"/>
    </location>
</feature>
<keyword evidence="16" id="KW-0575">Peroxidase</keyword>
<evidence type="ECO:0000313" key="16">
    <source>
        <dbReference type="EMBL" id="TDP29464.1"/>
    </source>
</evidence>
<dbReference type="EMBL" id="SNXI01000017">
    <property type="protein sequence ID" value="TDP29464.1"/>
    <property type="molecule type" value="Genomic_DNA"/>
</dbReference>
<comment type="subcellular location">
    <subcellularLocation>
        <location evidence="1">Periplasm</location>
    </subcellularLocation>
</comment>
<dbReference type="InterPro" id="IPR004852">
    <property type="entry name" value="Di-haem_cyt_c_peroxidsae"/>
</dbReference>
<dbReference type="Pfam" id="PF21419">
    <property type="entry name" value="RoxA-like_Cyt-c"/>
    <property type="match status" value="1"/>
</dbReference>
<keyword evidence="6" id="KW-0732">Signal</keyword>
<feature type="binding site" description="covalent" evidence="13">
    <location>
        <position position="15"/>
    </location>
    <ligand>
        <name>heme c</name>
        <dbReference type="ChEBI" id="CHEBI:61717"/>
        <label>1</label>
    </ligand>
</feature>
<evidence type="ECO:0000256" key="10">
    <source>
        <dbReference type="ARBA" id="ARBA00023004"/>
    </source>
</evidence>
<dbReference type="GO" id="GO:0009055">
    <property type="term" value="F:electron transfer activity"/>
    <property type="evidence" value="ECO:0007669"/>
    <property type="project" value="InterPro"/>
</dbReference>
<keyword evidence="8" id="KW-0249">Electron transport</keyword>
<keyword evidence="3" id="KW-0813">Transport</keyword>
<keyword evidence="9" id="KW-0560">Oxidoreductase</keyword>
<organism evidence="16 17">
    <name type="scientific">Idiomarina aquatica</name>
    <dbReference type="NCBI Taxonomy" id="1327752"/>
    <lineage>
        <taxon>Bacteria</taxon>
        <taxon>Pseudomonadati</taxon>
        <taxon>Pseudomonadota</taxon>
        <taxon>Gammaproteobacteria</taxon>
        <taxon>Alteromonadales</taxon>
        <taxon>Idiomarinaceae</taxon>
        <taxon>Idiomarina</taxon>
    </lineage>
</organism>
<evidence type="ECO:0000256" key="11">
    <source>
        <dbReference type="ARBA" id="ARBA00058991"/>
    </source>
</evidence>
<evidence type="ECO:0000256" key="14">
    <source>
        <dbReference type="PIRSR" id="PIRSR000294-2"/>
    </source>
</evidence>
<dbReference type="Proteomes" id="UP000295531">
    <property type="component" value="Unassembled WGS sequence"/>
</dbReference>
<dbReference type="GO" id="GO:0042597">
    <property type="term" value="C:periplasmic space"/>
    <property type="evidence" value="ECO:0007669"/>
    <property type="project" value="UniProtKB-SubCell"/>
</dbReference>
<dbReference type="FunFam" id="1.10.760.10:FF:000019">
    <property type="entry name" value="Di-heme cytochrome C peroxidase"/>
    <property type="match status" value="1"/>
</dbReference>
<protein>
    <recommendedName>
        <fullName evidence="12">Methylamine utilization protein MauG</fullName>
    </recommendedName>
</protein>
<feature type="binding site" description="covalent" evidence="13">
    <location>
        <position position="163"/>
    </location>
    <ligand>
        <name>heme c</name>
        <dbReference type="ChEBI" id="CHEBI:61717"/>
        <label>2</label>
    </ligand>
</feature>
<feature type="binding site" description="covalent" evidence="13">
    <location>
        <position position="18"/>
    </location>
    <ligand>
        <name>heme c</name>
        <dbReference type="ChEBI" id="CHEBI:61717"/>
        <label>1</label>
    </ligand>
</feature>
<accession>A0A4R6NYG5</accession>
<dbReference type="InterPro" id="IPR051395">
    <property type="entry name" value="Cytochrome_c_Peroxidase/MauG"/>
</dbReference>
<evidence type="ECO:0000256" key="9">
    <source>
        <dbReference type="ARBA" id="ARBA00023002"/>
    </source>
</evidence>
<evidence type="ECO:0000256" key="2">
    <source>
        <dbReference type="ARBA" id="ARBA00004856"/>
    </source>
</evidence>
<dbReference type="SUPFAM" id="SSF46626">
    <property type="entry name" value="Cytochrome c"/>
    <property type="match status" value="2"/>
</dbReference>
<gene>
    <name evidence="16" type="ORF">DEU29_11742</name>
</gene>
<dbReference type="Gene3D" id="1.10.760.10">
    <property type="entry name" value="Cytochrome c-like domain"/>
    <property type="match status" value="2"/>
</dbReference>
<comment type="caution">
    <text evidence="16">The sequence shown here is derived from an EMBL/GenBank/DDBJ whole genome shotgun (WGS) entry which is preliminary data.</text>
</comment>
<comment type="PTM">
    <text evidence="13">Binds 2 heme groups per subunit.</text>
</comment>
<feature type="binding site" description="covalent" evidence="13">
    <location>
        <position position="160"/>
    </location>
    <ligand>
        <name>heme c</name>
        <dbReference type="ChEBI" id="CHEBI:61717"/>
        <label>2</label>
    </ligand>
</feature>
<dbReference type="InterPro" id="IPR026259">
    <property type="entry name" value="MauG/Cytc_peroxidase"/>
</dbReference>
<evidence type="ECO:0000256" key="5">
    <source>
        <dbReference type="ARBA" id="ARBA00022723"/>
    </source>
</evidence>
<dbReference type="InterPro" id="IPR036909">
    <property type="entry name" value="Cyt_c-like_dom_sf"/>
</dbReference>
<dbReference type="PANTHER" id="PTHR30600">
    <property type="entry name" value="CYTOCHROME C PEROXIDASE-RELATED"/>
    <property type="match status" value="1"/>
</dbReference>
<feature type="binding site" description="axial binding residue" evidence="14">
    <location>
        <position position="35"/>
    </location>
    <ligand>
        <name>heme c</name>
        <dbReference type="ChEBI" id="CHEBI:61717"/>
        <label>1</label>
    </ligand>
    <ligandPart>
        <name>Fe</name>
        <dbReference type="ChEBI" id="CHEBI:18248"/>
    </ligandPart>
</feature>
<dbReference type="PANTHER" id="PTHR30600:SF10">
    <property type="entry name" value="BLL6722 PROTEIN"/>
    <property type="match status" value="1"/>
</dbReference>
<dbReference type="GO" id="GO:0046872">
    <property type="term" value="F:metal ion binding"/>
    <property type="evidence" value="ECO:0007669"/>
    <property type="project" value="UniProtKB-KW"/>
</dbReference>
<dbReference type="OrthoDB" id="9805202at2"/>
<dbReference type="GO" id="GO:0020037">
    <property type="term" value="F:heme binding"/>
    <property type="evidence" value="ECO:0007669"/>
    <property type="project" value="InterPro"/>
</dbReference>
<keyword evidence="5 14" id="KW-0479">Metal-binding</keyword>
<evidence type="ECO:0000259" key="15">
    <source>
        <dbReference type="Pfam" id="PF03150"/>
    </source>
</evidence>
<proteinExistence type="predicted"/>
<reference evidence="16 17" key="1">
    <citation type="submission" date="2019-03" db="EMBL/GenBank/DDBJ databases">
        <title>Freshwater and sediment microbial communities from various areas in North America, analyzing microbe dynamics in response to fracking.</title>
        <authorList>
            <person name="Lamendella R."/>
        </authorList>
    </citation>
    <scope>NUCLEOTIDE SEQUENCE [LARGE SCALE GENOMIC DNA]</scope>
    <source>
        <strain evidence="16 17">18_TX</strain>
    </source>
</reference>
<keyword evidence="7" id="KW-0574">Periplasm</keyword>
<comment type="pathway">
    <text evidence="2">One-carbon metabolism; methylamine degradation.</text>
</comment>
<dbReference type="GO" id="GO:0004130">
    <property type="term" value="F:cytochrome-c peroxidase activity"/>
    <property type="evidence" value="ECO:0007669"/>
    <property type="project" value="TreeGrafter"/>
</dbReference>
<evidence type="ECO:0000256" key="12">
    <source>
        <dbReference type="ARBA" id="ARBA00073576"/>
    </source>
</evidence>
<evidence type="ECO:0000256" key="7">
    <source>
        <dbReference type="ARBA" id="ARBA00022764"/>
    </source>
</evidence>
<keyword evidence="17" id="KW-1185">Reference proteome</keyword>
<evidence type="ECO:0000256" key="13">
    <source>
        <dbReference type="PIRSR" id="PIRSR000294-1"/>
    </source>
</evidence>
<keyword evidence="10 14" id="KW-0408">Iron</keyword>
<comment type="cofactor">
    <cofactor evidence="13">
        <name>heme</name>
        <dbReference type="ChEBI" id="CHEBI:30413"/>
    </cofactor>
    <text evidence="13">Binds 2 heme groups.</text>
</comment>
<feature type="binding site" description="axial binding residue" evidence="14">
    <location>
        <position position="164"/>
    </location>
    <ligand>
        <name>heme c</name>
        <dbReference type="ChEBI" id="CHEBI:61717"/>
        <label>2</label>
    </ligand>
    <ligandPart>
        <name>Fe</name>
        <dbReference type="ChEBI" id="CHEBI:18248"/>
    </ligandPart>
</feature>
<keyword evidence="4 13" id="KW-0349">Heme</keyword>
<dbReference type="AlphaFoldDB" id="A0A4R6NYG5"/>
<evidence type="ECO:0000256" key="6">
    <source>
        <dbReference type="ARBA" id="ARBA00022729"/>
    </source>
</evidence>
<evidence type="ECO:0000256" key="4">
    <source>
        <dbReference type="ARBA" id="ARBA00022617"/>
    </source>
</evidence>
<dbReference type="PIRSF" id="PIRSF000294">
    <property type="entry name" value="Cytochrome-c_peroxidase"/>
    <property type="match status" value="1"/>
</dbReference>
<name>A0A4R6NYG5_9GAMM</name>
<comment type="function">
    <text evidence="11">Involved in methylamine metabolism. Essential for the maturation of the beta subunit of MADH, presumably via a step in the biosynthesis of tryptophan tryptophylquinone (TTQ), the cofactor of MADH.</text>
</comment>
<sequence length="285" mass="31788">MFFEPLLSKSQQISCASCHDPEQRWADGKRKAIGHQQQQHDLNTPSIINVAFLSELFWDGRAESLEAQVIQTWQSPIEMAANIPAAVERIQNNSNYSAQFEAAFGDTQINAGRIATAIANYMRTITLTDTRFDQFMRGDRTALTAPEIKGLHVFRTKGQCMNCHHGALLTDNDFHHLGSSFHHQGNFKGRYAVTAKPEHVGAFRTPGLRGVSATAPYLHNGFARSLEALLNLYNDGWWQNAPDPNDDSGIPYAKLSPLINELNLSREELTQLQAFLHSLDGSVEP</sequence>
<evidence type="ECO:0000256" key="8">
    <source>
        <dbReference type="ARBA" id="ARBA00022982"/>
    </source>
</evidence>
<dbReference type="Pfam" id="PF03150">
    <property type="entry name" value="CCP_MauG"/>
    <property type="match status" value="1"/>
</dbReference>
<feature type="binding site" description="axial binding residue" evidence="14">
    <location>
        <position position="19"/>
    </location>
    <ligand>
        <name>heme c</name>
        <dbReference type="ChEBI" id="CHEBI:61717"/>
        <label>1</label>
    </ligand>
    <ligandPart>
        <name>Fe</name>
        <dbReference type="ChEBI" id="CHEBI:18248"/>
    </ligandPart>
</feature>
<evidence type="ECO:0000256" key="1">
    <source>
        <dbReference type="ARBA" id="ARBA00004418"/>
    </source>
</evidence>
<evidence type="ECO:0000313" key="17">
    <source>
        <dbReference type="Proteomes" id="UP000295531"/>
    </source>
</evidence>